<dbReference type="NCBIfam" id="TIGR00801">
    <property type="entry name" value="ncs2"/>
    <property type="match status" value="1"/>
</dbReference>
<evidence type="ECO:0000313" key="9">
    <source>
        <dbReference type="EMBL" id="EGX68447.1"/>
    </source>
</evidence>
<feature type="transmembrane region" description="Helical" evidence="8">
    <location>
        <begin position="233"/>
        <end position="257"/>
    </location>
</feature>
<comment type="similarity">
    <text evidence="2">Belongs to the nucleobase:cation symporter-2 (NCS2) (TC 2.A.40) family.</text>
</comment>
<protein>
    <recommendedName>
        <fullName evidence="11">Xanthine permease</fullName>
    </recommendedName>
</protein>
<evidence type="ECO:0000256" key="2">
    <source>
        <dbReference type="ARBA" id="ARBA00008821"/>
    </source>
</evidence>
<dbReference type="PANTHER" id="PTHR42810">
    <property type="entry name" value="PURINE PERMEASE C1399.01C-RELATED"/>
    <property type="match status" value="1"/>
</dbReference>
<gene>
    <name evidence="9" type="ORF">HMPREF9452_02137</name>
</gene>
<dbReference type="Pfam" id="PF00860">
    <property type="entry name" value="Xan_ur_permease"/>
    <property type="match status" value="1"/>
</dbReference>
<feature type="transmembrane region" description="Helical" evidence="8">
    <location>
        <begin position="157"/>
        <end position="177"/>
    </location>
</feature>
<evidence type="ECO:0000256" key="4">
    <source>
        <dbReference type="ARBA" id="ARBA00022475"/>
    </source>
</evidence>
<feature type="transmembrane region" description="Helical" evidence="8">
    <location>
        <begin position="99"/>
        <end position="117"/>
    </location>
</feature>
<feature type="transmembrane region" description="Helical" evidence="8">
    <location>
        <begin position="189"/>
        <end position="207"/>
    </location>
</feature>
<dbReference type="RefSeq" id="WP_009142160.1">
    <property type="nucleotide sequence ID" value="NZ_JH126475.1"/>
</dbReference>
<evidence type="ECO:0000256" key="1">
    <source>
        <dbReference type="ARBA" id="ARBA00004651"/>
    </source>
</evidence>
<dbReference type="GO" id="GO:0005886">
    <property type="term" value="C:plasma membrane"/>
    <property type="evidence" value="ECO:0007669"/>
    <property type="project" value="UniProtKB-SubCell"/>
</dbReference>
<comment type="subcellular location">
    <subcellularLocation>
        <location evidence="1">Cell membrane</location>
        <topology evidence="1">Multi-pass membrane protein</topology>
    </subcellularLocation>
</comment>
<reference evidence="9 10" key="1">
    <citation type="submission" date="2011-06" db="EMBL/GenBank/DDBJ databases">
        <title>The Genome Sequence of Collinsella tanakaei YIT 12063.</title>
        <authorList>
            <consortium name="The Broad Institute Genome Sequencing Platform"/>
            <person name="Earl A."/>
            <person name="Ward D."/>
            <person name="Feldgarden M."/>
            <person name="Gevers D."/>
            <person name="Morotomi M."/>
            <person name="Young S.K."/>
            <person name="Zeng Q."/>
            <person name="Gargeya S."/>
            <person name="Fitzgerald M."/>
            <person name="Haas B."/>
            <person name="Abouelleil A."/>
            <person name="Alvarado L."/>
            <person name="Arachchi H.M."/>
            <person name="Berlin A."/>
            <person name="Brown A."/>
            <person name="Chapman S.B."/>
            <person name="Chen Z."/>
            <person name="Dunbar C."/>
            <person name="Freedman E."/>
            <person name="Gearin G."/>
            <person name="Gellesch M."/>
            <person name="Goldberg J."/>
            <person name="Griggs A."/>
            <person name="Gujja S."/>
            <person name="Heiman D."/>
            <person name="Howarth C."/>
            <person name="Larson L."/>
            <person name="Lui A."/>
            <person name="MacDonald P.J.P."/>
            <person name="Mehta T."/>
            <person name="Montmayeur A."/>
            <person name="Murphy C."/>
            <person name="Neiman D."/>
            <person name="Pearson M."/>
            <person name="Priest M."/>
            <person name="Roberts A."/>
            <person name="Saif S."/>
            <person name="Shea T."/>
            <person name="Shenoy N."/>
            <person name="Sisk P."/>
            <person name="Stolte C."/>
            <person name="Sykes S."/>
            <person name="Wortman J."/>
            <person name="Nusbaum C."/>
            <person name="Birren B."/>
        </authorList>
    </citation>
    <scope>NUCLEOTIDE SEQUENCE [LARGE SCALE GENOMIC DNA]</scope>
    <source>
        <strain evidence="9 10">YIT 12063</strain>
    </source>
</reference>
<dbReference type="InterPro" id="IPR006043">
    <property type="entry name" value="NCS2"/>
</dbReference>
<sequence length="430" mass="45015">MFEENISKGKMLVIAFQHVLTMTPGTIAVPLLLAGGLGLDAQTTSFLVAANFFTSGITTLLQVIGIGKLIGSRYPIILGSSFAPLAPMIMIGTRYGLPTLFGSIIASGAIIFLLSFFMDKVMKLFPQVVVGTFVTLIGVSLAPSALRDLAGGEGSAAFASVPNLALGFGVLVFVLLVERYGKGIWRSMSLLLGIVFGTVVGAFLGMVDPVPVLEAAPFQAVTPFAFGMPEFHIVPILFMVVFCVINTLQCIGVYSVVDEITGTTSTPQIESRGIRAQALGQMVSGAFNSIPSTMFNENAGLVDLTRIKDRKVFIAAGIMLIVVGVCPPIAAAIVAVPKCVLGGATIALFGIITSSGISILPRLDFGKNNNFKIVGTSIAIGVGSLYASEVYANLPEAISMVMSNGLFMVTLSAVVFNLLLNGKKALSVDE</sequence>
<evidence type="ECO:0000256" key="8">
    <source>
        <dbReference type="SAM" id="Phobius"/>
    </source>
</evidence>
<organism evidence="9 10">
    <name type="scientific">Collinsella tanakaei YIT 12063</name>
    <dbReference type="NCBI Taxonomy" id="742742"/>
    <lineage>
        <taxon>Bacteria</taxon>
        <taxon>Bacillati</taxon>
        <taxon>Actinomycetota</taxon>
        <taxon>Coriobacteriia</taxon>
        <taxon>Coriobacteriales</taxon>
        <taxon>Coriobacteriaceae</taxon>
        <taxon>Collinsella</taxon>
    </lineage>
</organism>
<evidence type="ECO:0000313" key="10">
    <source>
        <dbReference type="Proteomes" id="UP000004830"/>
    </source>
</evidence>
<feature type="transmembrane region" description="Helical" evidence="8">
    <location>
        <begin position="74"/>
        <end position="93"/>
    </location>
</feature>
<keyword evidence="4" id="KW-1003">Cell membrane</keyword>
<dbReference type="GeneID" id="62759811"/>
<evidence type="ECO:0000256" key="7">
    <source>
        <dbReference type="ARBA" id="ARBA00023136"/>
    </source>
</evidence>
<feature type="transmembrane region" description="Helical" evidence="8">
    <location>
        <begin position="124"/>
        <end position="145"/>
    </location>
</feature>
<dbReference type="PANTHER" id="PTHR42810:SF4">
    <property type="entry name" value="URIC ACID TRANSPORTER UACT"/>
    <property type="match status" value="1"/>
</dbReference>
<feature type="transmembrane region" description="Helical" evidence="8">
    <location>
        <begin position="373"/>
        <end position="392"/>
    </location>
</feature>
<dbReference type="NCBIfam" id="NF037981">
    <property type="entry name" value="NCS2_1"/>
    <property type="match status" value="1"/>
</dbReference>
<evidence type="ECO:0008006" key="11">
    <source>
        <dbReference type="Google" id="ProtNLM"/>
    </source>
</evidence>
<dbReference type="STRING" id="742742.HMPREF9452_02137"/>
<dbReference type="InterPro" id="IPR006042">
    <property type="entry name" value="Xan_ur_permease"/>
</dbReference>
<evidence type="ECO:0000256" key="6">
    <source>
        <dbReference type="ARBA" id="ARBA00022989"/>
    </source>
</evidence>
<dbReference type="GO" id="GO:0042907">
    <property type="term" value="F:xanthine transmembrane transporter activity"/>
    <property type="evidence" value="ECO:0007669"/>
    <property type="project" value="TreeGrafter"/>
</dbReference>
<feature type="transmembrane region" description="Helical" evidence="8">
    <location>
        <begin position="12"/>
        <end position="34"/>
    </location>
</feature>
<keyword evidence="5 8" id="KW-0812">Transmembrane</keyword>
<dbReference type="HOGENOM" id="CLU_017959_8_2_11"/>
<dbReference type="AlphaFoldDB" id="G1WLC4"/>
<feature type="transmembrane region" description="Helical" evidence="8">
    <location>
        <begin position="312"/>
        <end position="334"/>
    </location>
</feature>
<name>G1WLC4_9ACTN</name>
<feature type="transmembrane region" description="Helical" evidence="8">
    <location>
        <begin position="46"/>
        <end position="67"/>
    </location>
</feature>
<accession>G1WLC4</accession>
<feature type="transmembrane region" description="Helical" evidence="8">
    <location>
        <begin position="398"/>
        <end position="420"/>
    </location>
</feature>
<evidence type="ECO:0000256" key="5">
    <source>
        <dbReference type="ARBA" id="ARBA00022692"/>
    </source>
</evidence>
<comment type="caution">
    <text evidence="9">The sequence shown here is derived from an EMBL/GenBank/DDBJ whole genome shotgun (WGS) entry which is preliminary data.</text>
</comment>
<feature type="transmembrane region" description="Helical" evidence="8">
    <location>
        <begin position="340"/>
        <end position="361"/>
    </location>
</feature>
<keyword evidence="10" id="KW-1185">Reference proteome</keyword>
<keyword evidence="7 8" id="KW-0472">Membrane</keyword>
<keyword evidence="3" id="KW-0813">Transport</keyword>
<dbReference type="EMBL" id="ADLS01000033">
    <property type="protein sequence ID" value="EGX68447.1"/>
    <property type="molecule type" value="Genomic_DNA"/>
</dbReference>
<dbReference type="Proteomes" id="UP000004830">
    <property type="component" value="Unassembled WGS sequence"/>
</dbReference>
<evidence type="ECO:0000256" key="3">
    <source>
        <dbReference type="ARBA" id="ARBA00022448"/>
    </source>
</evidence>
<dbReference type="PATRIC" id="fig|742742.3.peg.2116"/>
<dbReference type="eggNOG" id="COG2233">
    <property type="taxonomic scope" value="Bacteria"/>
</dbReference>
<proteinExistence type="inferred from homology"/>
<keyword evidence="6 8" id="KW-1133">Transmembrane helix</keyword>